<accession>A0ABR0LWQ4</accession>
<comment type="caution">
    <text evidence="6">The sequence shown here is derived from an EMBL/GenBank/DDBJ whole genome shotgun (WGS) entry which is preliminary data.</text>
</comment>
<dbReference type="Proteomes" id="UP001357485">
    <property type="component" value="Unassembled WGS sequence"/>
</dbReference>
<evidence type="ECO:0000313" key="7">
    <source>
        <dbReference type="Proteomes" id="UP001357485"/>
    </source>
</evidence>
<proteinExistence type="inferred from homology"/>
<dbReference type="EMBL" id="JAVRRA010008987">
    <property type="protein sequence ID" value="KAK5253501.1"/>
    <property type="molecule type" value="Genomic_DNA"/>
</dbReference>
<evidence type="ECO:0000256" key="1">
    <source>
        <dbReference type="ARBA" id="ARBA00002687"/>
    </source>
</evidence>
<feature type="non-terminal residue" evidence="6">
    <location>
        <position position="544"/>
    </location>
</feature>
<evidence type="ECO:0000256" key="3">
    <source>
        <dbReference type="ARBA" id="ARBA00007335"/>
    </source>
</evidence>
<reference evidence="6 7" key="1">
    <citation type="submission" date="2023-08" db="EMBL/GenBank/DDBJ databases">
        <title>Black Yeasts Isolated from many extreme environments.</title>
        <authorList>
            <person name="Coleine C."/>
            <person name="Stajich J.E."/>
            <person name="Selbmann L."/>
        </authorList>
    </citation>
    <scope>NUCLEOTIDE SEQUENCE [LARGE SCALE GENOMIC DNA]</scope>
    <source>
        <strain evidence="6 7">CCFEE 536</strain>
    </source>
</reference>
<comment type="subcellular location">
    <subcellularLocation>
        <location evidence="2">Nucleus</location>
    </subcellularLocation>
</comment>
<name>A0ABR0LWQ4_9PEZI</name>
<evidence type="ECO:0000256" key="4">
    <source>
        <dbReference type="ARBA" id="ARBA00014848"/>
    </source>
</evidence>
<dbReference type="PANTHER" id="PTHR15502:SF7">
    <property type="entry name" value="CALCINEURIN-BINDING PROTEIN CABIN-1"/>
    <property type="match status" value="1"/>
</dbReference>
<keyword evidence="7" id="KW-1185">Reference proteome</keyword>
<dbReference type="InterPro" id="IPR033053">
    <property type="entry name" value="Hir3/CABIN1"/>
</dbReference>
<organism evidence="6 7">
    <name type="scientific">Cryomyces antarcticus</name>
    <dbReference type="NCBI Taxonomy" id="329879"/>
    <lineage>
        <taxon>Eukaryota</taxon>
        <taxon>Fungi</taxon>
        <taxon>Dikarya</taxon>
        <taxon>Ascomycota</taxon>
        <taxon>Pezizomycotina</taxon>
        <taxon>Dothideomycetes</taxon>
        <taxon>Dothideomycetes incertae sedis</taxon>
        <taxon>Cryomyces</taxon>
    </lineage>
</organism>
<sequence>MATFKALNIESDHDTDDEVDDTKEIQIEEALRLYQTALKYHSQGPQSYDKAADAYRALFESEIFKYPESHSEIRRLELYGPTQDYDNAFEEEPEVDQVVLAGSTDNAPSTLPQILHLSYKNHGEFMLELLQSRLNTNRSGAQAHAPAQGVITPTQVLGAAAAALDYFVEALDKDDTDLDLWRRTAAVGGILGSSRIARFCLEAVLDGDDEGLKSLLSLPGLEEGFALQQLKALVTSLQDDLSLAQAPLSQFKRRHLSAVLEKRLNVYASVAPSLTKRMYGRALPSKTDQRTSLPAPSDWAAVGEAIYSHILAEQSGMVDVTFSSGICFDVAPHDVQREETLAHTISPTEVAKVNGLAGASRSEEPAQLPVEPEITLSPTAADEVTAMGEATVAAASEEGETKAVEATGVTAILPTRKRSTDAAGLPETAEGGRVRSKRIRARESIVESNTAQVLGPDLRQQYEAQLSTYVHADHWLFEVVGGLLQKLGVSGLGSIHDLRSTVEENSPLDGDSILNDLSTATKDFYNILQTSTNDLATCLHAAEL</sequence>
<gene>
    <name evidence="6" type="primary">HIR3_1</name>
    <name evidence="6" type="ORF">LTR16_005128</name>
</gene>
<evidence type="ECO:0000313" key="6">
    <source>
        <dbReference type="EMBL" id="KAK5253501.1"/>
    </source>
</evidence>
<comment type="similarity">
    <text evidence="3">Belongs to the HIR3 family.</text>
</comment>
<keyword evidence="5" id="KW-0539">Nucleus</keyword>
<evidence type="ECO:0000256" key="5">
    <source>
        <dbReference type="ARBA" id="ARBA00023242"/>
    </source>
</evidence>
<protein>
    <recommendedName>
        <fullName evidence="4">Histone transcription regulator 3 homolog</fullName>
    </recommendedName>
</protein>
<comment type="function">
    <text evidence="1">Has a role in a nucleosome assembly pathway that is required for the integrity of heterochromatin and proper chromosome segregation.</text>
</comment>
<evidence type="ECO:0000256" key="2">
    <source>
        <dbReference type="ARBA" id="ARBA00004123"/>
    </source>
</evidence>
<dbReference type="PANTHER" id="PTHR15502">
    <property type="entry name" value="CALCINEURIN-BINDING PROTEIN CABIN 1-RELATED"/>
    <property type="match status" value="1"/>
</dbReference>